<dbReference type="SUPFAM" id="SSF54277">
    <property type="entry name" value="CAD &amp; PB1 domains"/>
    <property type="match status" value="1"/>
</dbReference>
<dbReference type="Gene3D" id="3.10.20.90">
    <property type="entry name" value="Phosphatidylinositol 3-kinase Catalytic Subunit, Chain A, domain 1"/>
    <property type="match status" value="1"/>
</dbReference>
<dbReference type="EMBL" id="BMAT01010144">
    <property type="protein sequence ID" value="GFS21010.1"/>
    <property type="molecule type" value="Genomic_DNA"/>
</dbReference>
<feature type="compositionally biased region" description="Low complexity" evidence="1">
    <location>
        <begin position="336"/>
        <end position="348"/>
    </location>
</feature>
<dbReference type="SMART" id="SM00666">
    <property type="entry name" value="PB1"/>
    <property type="match status" value="1"/>
</dbReference>
<name>A0AAV4JFG6_9GAST</name>
<proteinExistence type="predicted"/>
<dbReference type="PROSITE" id="PS51745">
    <property type="entry name" value="PB1"/>
    <property type="match status" value="1"/>
</dbReference>
<evidence type="ECO:0000259" key="2">
    <source>
        <dbReference type="PROSITE" id="PS51745"/>
    </source>
</evidence>
<dbReference type="InterPro" id="IPR053793">
    <property type="entry name" value="PB1-like"/>
</dbReference>
<dbReference type="FunFam" id="3.10.20.90:FF:000320">
    <property type="entry name" value="Predicted protein"/>
    <property type="match status" value="1"/>
</dbReference>
<evidence type="ECO:0000313" key="3">
    <source>
        <dbReference type="EMBL" id="GFS21010.1"/>
    </source>
</evidence>
<feature type="region of interest" description="Disordered" evidence="1">
    <location>
        <begin position="462"/>
        <end position="486"/>
    </location>
</feature>
<sequence length="618" mass="70971">MDLVVKAFLFKSDNSTEVRRLHLSLSRPGEVSGKFRQLHSQLAAIFPDLKEKSFIVSWKDSDGDYVLMSSDEELLEALSEIENKQLKVYITESPAELGDDATAALFPARAVKRKTRGPWMRVSEEEAGEHSVQDEKGWKTSLRDLVPTMHRRWAKGHIRQWRQKHLANGTTTGSSDGEKVVKVTAEEANVPPTYVKYLDTQVFRLHKVWAQEKPGKIEADFEEVKAAVPQAFQNWCRWYLKKTFGPNRTPRFRAEKNKAELKVNEAQGNDSKEKKKAKDSTGKKEAKAEQESNAWKKEWKAMRKQIRDAVSPNDREWTKKFIKQWRLENLAEADKSGYISKSSSSSSDSEGESKADTAKPKDGQENYARWLGLYLTQWHSNQKDVVLNQNTKEASDELKQIKDIEVPPSYRKWVKFYISRVLSKEKKDKQKEAEVLARRQYYRWMVLFQKKWAANLNDVTSASSGDEAETHEASQKQETSELNDVKKPRTIIERLQGIIDSDGEYENEMPVPPHSKPPSEFRHWALEIFRSWDCVTVGHGLPAEVSTTSVDEDVERELPPGVLNWMRKAMARIQVKRLRAELREARKQKEGKENAGADGDKKNSSQEGSKTSKHAHQE</sequence>
<organism evidence="3 4">
    <name type="scientific">Elysia marginata</name>
    <dbReference type="NCBI Taxonomy" id="1093978"/>
    <lineage>
        <taxon>Eukaryota</taxon>
        <taxon>Metazoa</taxon>
        <taxon>Spiralia</taxon>
        <taxon>Lophotrochozoa</taxon>
        <taxon>Mollusca</taxon>
        <taxon>Gastropoda</taxon>
        <taxon>Heterobranchia</taxon>
        <taxon>Euthyneura</taxon>
        <taxon>Panpulmonata</taxon>
        <taxon>Sacoglossa</taxon>
        <taxon>Placobranchoidea</taxon>
        <taxon>Plakobranchidae</taxon>
        <taxon>Elysia</taxon>
    </lineage>
</organism>
<dbReference type="Pfam" id="PF00564">
    <property type="entry name" value="PB1"/>
    <property type="match status" value="1"/>
</dbReference>
<keyword evidence="4" id="KW-1185">Reference proteome</keyword>
<feature type="domain" description="PB1" evidence="2">
    <location>
        <begin position="2"/>
        <end position="93"/>
    </location>
</feature>
<feature type="region of interest" description="Disordered" evidence="1">
    <location>
        <begin position="260"/>
        <end position="300"/>
    </location>
</feature>
<reference evidence="3 4" key="1">
    <citation type="journal article" date="2021" name="Elife">
        <title>Chloroplast acquisition without the gene transfer in kleptoplastic sea slugs, Plakobranchus ocellatus.</title>
        <authorList>
            <person name="Maeda T."/>
            <person name="Takahashi S."/>
            <person name="Yoshida T."/>
            <person name="Shimamura S."/>
            <person name="Takaki Y."/>
            <person name="Nagai Y."/>
            <person name="Toyoda A."/>
            <person name="Suzuki Y."/>
            <person name="Arimoto A."/>
            <person name="Ishii H."/>
            <person name="Satoh N."/>
            <person name="Nishiyama T."/>
            <person name="Hasebe M."/>
            <person name="Maruyama T."/>
            <person name="Minagawa J."/>
            <person name="Obokata J."/>
            <person name="Shigenobu S."/>
        </authorList>
    </citation>
    <scope>NUCLEOTIDE SEQUENCE [LARGE SCALE GENOMIC DNA]</scope>
</reference>
<dbReference type="AlphaFoldDB" id="A0AAV4JFG6"/>
<feature type="region of interest" description="Disordered" evidence="1">
    <location>
        <begin position="584"/>
        <end position="618"/>
    </location>
</feature>
<feature type="region of interest" description="Disordered" evidence="1">
    <location>
        <begin position="336"/>
        <end position="362"/>
    </location>
</feature>
<feature type="compositionally biased region" description="Basic and acidic residues" evidence="1">
    <location>
        <begin position="270"/>
        <end position="300"/>
    </location>
</feature>
<gene>
    <name evidence="3" type="ORF">ElyMa_005071500</name>
</gene>
<dbReference type="Proteomes" id="UP000762676">
    <property type="component" value="Unassembled WGS sequence"/>
</dbReference>
<protein>
    <submittedName>
        <fullName evidence="3">Sequestosome-1</fullName>
    </submittedName>
</protein>
<feature type="compositionally biased region" description="Basic and acidic residues" evidence="1">
    <location>
        <begin position="351"/>
        <end position="362"/>
    </location>
</feature>
<feature type="compositionally biased region" description="Basic and acidic residues" evidence="1">
    <location>
        <begin position="584"/>
        <end position="604"/>
    </location>
</feature>
<comment type="caution">
    <text evidence="3">The sequence shown here is derived from an EMBL/GenBank/DDBJ whole genome shotgun (WGS) entry which is preliminary data.</text>
</comment>
<feature type="compositionally biased region" description="Basic and acidic residues" evidence="1">
    <location>
        <begin position="468"/>
        <end position="486"/>
    </location>
</feature>
<evidence type="ECO:0000313" key="4">
    <source>
        <dbReference type="Proteomes" id="UP000762676"/>
    </source>
</evidence>
<accession>A0AAV4JFG6</accession>
<evidence type="ECO:0000256" key="1">
    <source>
        <dbReference type="SAM" id="MobiDB-lite"/>
    </source>
</evidence>
<dbReference type="InterPro" id="IPR000270">
    <property type="entry name" value="PB1_dom"/>
</dbReference>